<dbReference type="PANTHER" id="PTHR43694:SF1">
    <property type="entry name" value="RIBONUCLEASE J"/>
    <property type="match status" value="1"/>
</dbReference>
<dbReference type="InterPro" id="IPR036866">
    <property type="entry name" value="RibonucZ/Hydroxyglut_hydro"/>
</dbReference>
<dbReference type="EMBL" id="DMVW01000185">
    <property type="protein sequence ID" value="HAR54029.1"/>
    <property type="molecule type" value="Genomic_DNA"/>
</dbReference>
<sequence length="68" mass="7459">MSSDRLIYLPLGGAGEIGMNAYVYGYGKPGKERLILVDLGVTFPDMDTTPGVDLIMPDIAWLAKNRDR</sequence>
<dbReference type="PANTHER" id="PTHR43694">
    <property type="entry name" value="RIBONUCLEASE J"/>
    <property type="match status" value="1"/>
</dbReference>
<protein>
    <submittedName>
        <fullName evidence="1">MBL fold hydrolase</fullName>
    </submittedName>
</protein>
<reference evidence="1 2" key="1">
    <citation type="journal article" date="2018" name="Nat. Biotechnol.">
        <title>A standardized bacterial taxonomy based on genome phylogeny substantially revises the tree of life.</title>
        <authorList>
            <person name="Parks D.H."/>
            <person name="Chuvochina M."/>
            <person name="Waite D.W."/>
            <person name="Rinke C."/>
            <person name="Skarshewski A."/>
            <person name="Chaumeil P.A."/>
            <person name="Hugenholtz P."/>
        </authorList>
    </citation>
    <scope>NUCLEOTIDE SEQUENCE [LARGE SCALE GENOMIC DNA]</scope>
    <source>
        <strain evidence="1">UBA9169</strain>
    </source>
</reference>
<evidence type="ECO:0000313" key="2">
    <source>
        <dbReference type="Proteomes" id="UP000264719"/>
    </source>
</evidence>
<comment type="caution">
    <text evidence="1">The sequence shown here is derived from an EMBL/GenBank/DDBJ whole genome shotgun (WGS) entry which is preliminary data.</text>
</comment>
<name>A0A348WHL7_9RHOB</name>
<dbReference type="AlphaFoldDB" id="A0A348WHL7"/>
<proteinExistence type="predicted"/>
<feature type="non-terminal residue" evidence="1">
    <location>
        <position position="68"/>
    </location>
</feature>
<accession>A0A348WHL7</accession>
<organism evidence="1 2">
    <name type="scientific">Roseovarius nubinhibens</name>
    <dbReference type="NCBI Taxonomy" id="314263"/>
    <lineage>
        <taxon>Bacteria</taxon>
        <taxon>Pseudomonadati</taxon>
        <taxon>Pseudomonadota</taxon>
        <taxon>Alphaproteobacteria</taxon>
        <taxon>Rhodobacterales</taxon>
        <taxon>Roseobacteraceae</taxon>
        <taxon>Roseovarius</taxon>
    </lineage>
</organism>
<dbReference type="GO" id="GO:0016787">
    <property type="term" value="F:hydrolase activity"/>
    <property type="evidence" value="ECO:0007669"/>
    <property type="project" value="UniProtKB-KW"/>
</dbReference>
<dbReference type="Gene3D" id="3.60.15.10">
    <property type="entry name" value="Ribonuclease Z/Hydroxyacylglutathione hydrolase-like"/>
    <property type="match status" value="1"/>
</dbReference>
<dbReference type="Proteomes" id="UP000264719">
    <property type="component" value="Unassembled WGS sequence"/>
</dbReference>
<dbReference type="SUPFAM" id="SSF56281">
    <property type="entry name" value="Metallo-hydrolase/oxidoreductase"/>
    <property type="match status" value="1"/>
</dbReference>
<evidence type="ECO:0000313" key="1">
    <source>
        <dbReference type="EMBL" id="HAR54029.1"/>
    </source>
</evidence>
<keyword evidence="1" id="KW-0378">Hydrolase</keyword>
<gene>
    <name evidence="1" type="ORF">DCS45_19445</name>
</gene>